<dbReference type="OrthoDB" id="975384at2"/>
<evidence type="ECO:0000259" key="4">
    <source>
        <dbReference type="Pfam" id="PF18962"/>
    </source>
</evidence>
<evidence type="ECO:0000259" key="5">
    <source>
        <dbReference type="Pfam" id="PF22826"/>
    </source>
</evidence>
<feature type="chain" id="PRO_5015763301" evidence="3">
    <location>
        <begin position="24"/>
        <end position="844"/>
    </location>
</feature>
<sequence>MRKNILNYVLLFAFLFLSLFINAQSAAADEDTGTYTTCNPDGENATRTSNDLTPRANVGTIDDRSCYANYKESILYGKTWGIYNITHNSNKQDTNGLQPRIERSLSRSQTTGVGSYAKFTGTLRILEVGKTNNTNNDGTYFMQAKGKHTGEGGSTDPAICLYLAKPVYGPDGNGNQVQVSFNIYREQIKYRGGSGAAGRDVVYLTNIAKDALTTIELKVGFKQDPADSSKKIHYADAIIGGTAFNWEIPEPERGTQSGIRYGAYRVKGGRAQIRWADTTYEKVENASSGVTITSAATGDWNTGSTWVGGNVPTINDDVIVNHVVTVERNGVGAHAKSLTCGASPAQLIVRENTSVTVTGNISLSRSVDAIIFYGQQVNGKIGTITFGGTYTSGRRTQIRKRLTQDKWFLISNPFVTPKVEHTTGHTSTKLRTNGTKLAFASYDDSKVVGSKYTYFDTGATSGQLGFFDSASTLGNAQGYSISVNAADVKDDYVMQGKQHDGSVSYALSTGGNGFNLVGNPYISYLYANDAASIADGTENILKLNGSLGSDLLVEDTIWLWDGDNGVWITKNRGGAKYHINPLQGFFVKAKSTGNFTFNKTMETHASNSDVFLKNSDNRFEIDLSIAKGKKRVSTSIRYMDKMTTDFDNGYDSSIFGGYSSSFEVYTNLVGKDSGKKLAIQSLPNVDYQNMIVPIGVNTDANSQIVFKADALNVPIGYKVYLEDRLNSTFTRLDEVDAYYTATVSEKTTEGRFYLHARTSALSLDLELLNSVRIYKSNISTLKIVGLSQGKTNVSLYNIIGEQVLKTSFHTSGSKEISLPRLPKGVYVVQLETETGKLNKKIVLE</sequence>
<evidence type="ECO:0000313" key="7">
    <source>
        <dbReference type="Proteomes" id="UP000245670"/>
    </source>
</evidence>
<keyword evidence="1 3" id="KW-0732">Signal</keyword>
<dbReference type="Pfam" id="PF18962">
    <property type="entry name" value="Por_Secre_tail"/>
    <property type="match status" value="1"/>
</dbReference>
<feature type="domain" description="PL28 ulvan lyase" evidence="5">
    <location>
        <begin position="27"/>
        <end position="284"/>
    </location>
</feature>
<feature type="domain" description="Secretion system C-terminal sorting" evidence="4">
    <location>
        <begin position="787"/>
        <end position="842"/>
    </location>
</feature>
<organism evidence="6 7">
    <name type="scientific">Polaribacter aquimarinus</name>
    <dbReference type="NCBI Taxonomy" id="2100726"/>
    <lineage>
        <taxon>Bacteria</taxon>
        <taxon>Pseudomonadati</taxon>
        <taxon>Bacteroidota</taxon>
        <taxon>Flavobacteriia</taxon>
        <taxon>Flavobacteriales</taxon>
        <taxon>Flavobacteriaceae</taxon>
    </lineage>
</organism>
<feature type="region of interest" description="Disordered" evidence="2">
    <location>
        <begin position="31"/>
        <end position="53"/>
    </location>
</feature>
<dbReference type="Pfam" id="PF22826">
    <property type="entry name" value="PL28"/>
    <property type="match status" value="1"/>
</dbReference>
<dbReference type="EMBL" id="QFFG01000001">
    <property type="protein sequence ID" value="PWG06743.1"/>
    <property type="molecule type" value="Genomic_DNA"/>
</dbReference>
<name>A0A2U2JEF0_9FLAO</name>
<proteinExistence type="predicted"/>
<evidence type="ECO:0000313" key="6">
    <source>
        <dbReference type="EMBL" id="PWG06743.1"/>
    </source>
</evidence>
<protein>
    <submittedName>
        <fullName evidence="6">Uncharacterized protein</fullName>
    </submittedName>
</protein>
<dbReference type="AlphaFoldDB" id="A0A2U2JEF0"/>
<evidence type="ECO:0000256" key="3">
    <source>
        <dbReference type="SAM" id="SignalP"/>
    </source>
</evidence>
<feature type="signal peptide" evidence="3">
    <location>
        <begin position="1"/>
        <end position="23"/>
    </location>
</feature>
<evidence type="ECO:0000256" key="1">
    <source>
        <dbReference type="ARBA" id="ARBA00022729"/>
    </source>
</evidence>
<comment type="caution">
    <text evidence="6">The sequence shown here is derived from an EMBL/GenBank/DDBJ whole genome shotgun (WGS) entry which is preliminary data.</text>
</comment>
<evidence type="ECO:0000256" key="2">
    <source>
        <dbReference type="SAM" id="MobiDB-lite"/>
    </source>
</evidence>
<dbReference type="InterPro" id="IPR026444">
    <property type="entry name" value="Secre_tail"/>
</dbReference>
<keyword evidence="7" id="KW-1185">Reference proteome</keyword>
<dbReference type="InterPro" id="IPR054591">
    <property type="entry name" value="PL28"/>
</dbReference>
<dbReference type="Proteomes" id="UP000245670">
    <property type="component" value="Unassembled WGS sequence"/>
</dbReference>
<gene>
    <name evidence="6" type="ORF">DIS07_02585</name>
</gene>
<reference evidence="6 7" key="1">
    <citation type="submission" date="2018-05" db="EMBL/GenBank/DDBJ databases">
        <title>Polaribacter aquimarinus sp. nov., isolated from sediment in a sediment of sea.</title>
        <authorList>
            <person name="Lu D."/>
        </authorList>
    </citation>
    <scope>NUCLEOTIDE SEQUENCE [LARGE SCALE GENOMIC DNA]</scope>
    <source>
        <strain evidence="6 7">ZY113</strain>
    </source>
</reference>
<dbReference type="NCBIfam" id="TIGR04183">
    <property type="entry name" value="Por_Secre_tail"/>
    <property type="match status" value="1"/>
</dbReference>
<feature type="compositionally biased region" description="Polar residues" evidence="2">
    <location>
        <begin position="33"/>
        <end position="52"/>
    </location>
</feature>
<accession>A0A2U2JEF0</accession>